<dbReference type="Pfam" id="PF03489">
    <property type="entry name" value="SapB_2"/>
    <property type="match status" value="1"/>
</dbReference>
<evidence type="ECO:0000256" key="11">
    <source>
        <dbReference type="SAM" id="Phobius"/>
    </source>
</evidence>
<dbReference type="SUPFAM" id="SSF50630">
    <property type="entry name" value="Acid proteases"/>
    <property type="match status" value="1"/>
</dbReference>
<dbReference type="EMBL" id="CM017710">
    <property type="protein sequence ID" value="TYG48421.1"/>
    <property type="molecule type" value="Genomic_DNA"/>
</dbReference>
<evidence type="ECO:0000313" key="14">
    <source>
        <dbReference type="EMBL" id="TYG48421.1"/>
    </source>
</evidence>
<dbReference type="PANTHER" id="PTHR47966">
    <property type="entry name" value="BETA-SITE APP-CLEAVING ENZYME, ISOFORM A-RELATED"/>
    <property type="match status" value="1"/>
</dbReference>
<keyword evidence="6 9" id="KW-1015">Disulfide bond</keyword>
<evidence type="ECO:0000259" key="13">
    <source>
        <dbReference type="PROSITE" id="PS51767"/>
    </source>
</evidence>
<dbReference type="PROSITE" id="PS51767">
    <property type="entry name" value="PEPTIDASE_A1"/>
    <property type="match status" value="1"/>
</dbReference>
<dbReference type="PANTHER" id="PTHR47966:SF76">
    <property type="entry name" value="ASPARTIC PROTEINASE A1"/>
    <property type="match status" value="1"/>
</dbReference>
<protein>
    <recommendedName>
        <fullName evidence="16">Peptidase A1 domain-containing protein</fullName>
    </recommendedName>
</protein>
<evidence type="ECO:0000256" key="1">
    <source>
        <dbReference type="ARBA" id="ARBA00007447"/>
    </source>
</evidence>
<accession>A0A5D2AU83</accession>
<feature type="transmembrane region" description="Helical" evidence="11">
    <location>
        <begin position="7"/>
        <end position="27"/>
    </location>
</feature>
<keyword evidence="4 10" id="KW-0378">Hydrolase</keyword>
<dbReference type="GO" id="GO:0006508">
    <property type="term" value="P:proteolysis"/>
    <property type="evidence" value="ECO:0007669"/>
    <property type="project" value="UniProtKB-KW"/>
</dbReference>
<evidence type="ECO:0000256" key="7">
    <source>
        <dbReference type="ARBA" id="ARBA00023180"/>
    </source>
</evidence>
<dbReference type="Gene3D" id="2.40.70.10">
    <property type="entry name" value="Acid Proteases"/>
    <property type="match status" value="1"/>
</dbReference>
<dbReference type="AlphaFoldDB" id="A0A5D2AU83"/>
<organism evidence="14 15">
    <name type="scientific">Gossypium darwinii</name>
    <name type="common">Darwin's cotton</name>
    <name type="synonym">Gossypium barbadense var. darwinii</name>
    <dbReference type="NCBI Taxonomy" id="34276"/>
    <lineage>
        <taxon>Eukaryota</taxon>
        <taxon>Viridiplantae</taxon>
        <taxon>Streptophyta</taxon>
        <taxon>Embryophyta</taxon>
        <taxon>Tracheophyta</taxon>
        <taxon>Spermatophyta</taxon>
        <taxon>Magnoliopsida</taxon>
        <taxon>eudicotyledons</taxon>
        <taxon>Gunneridae</taxon>
        <taxon>Pentapetalae</taxon>
        <taxon>rosids</taxon>
        <taxon>malvids</taxon>
        <taxon>Malvales</taxon>
        <taxon>Malvaceae</taxon>
        <taxon>Malvoideae</taxon>
        <taxon>Gossypium</taxon>
    </lineage>
</organism>
<evidence type="ECO:0000256" key="9">
    <source>
        <dbReference type="PIRSR" id="PIRSR601461-2"/>
    </source>
</evidence>
<feature type="domain" description="Peptidase A1" evidence="13">
    <location>
        <begin position="130"/>
        <end position="440"/>
    </location>
</feature>
<dbReference type="InterPro" id="IPR021109">
    <property type="entry name" value="Peptidase_aspartic_dom_sf"/>
</dbReference>
<dbReference type="FunFam" id="2.40.70.10:FF:000115">
    <property type="entry name" value="Lysosomal aspartic protease"/>
    <property type="match status" value="1"/>
</dbReference>
<dbReference type="InterPro" id="IPR001969">
    <property type="entry name" value="Aspartic_peptidase_AS"/>
</dbReference>
<keyword evidence="15" id="KW-1185">Reference proteome</keyword>
<feature type="active site" evidence="8">
    <location>
        <position position="335"/>
    </location>
</feature>
<evidence type="ECO:0000256" key="6">
    <source>
        <dbReference type="ARBA" id="ARBA00023157"/>
    </source>
</evidence>
<keyword evidence="2 10" id="KW-0645">Protease</keyword>
<dbReference type="PROSITE" id="PS00141">
    <property type="entry name" value="ASP_PROTEASE"/>
    <property type="match status" value="2"/>
</dbReference>
<evidence type="ECO:0000259" key="12">
    <source>
        <dbReference type="PROSITE" id="PS50015"/>
    </source>
</evidence>
<evidence type="ECO:0000256" key="5">
    <source>
        <dbReference type="ARBA" id="ARBA00023145"/>
    </source>
</evidence>
<dbReference type="InterPro" id="IPR008139">
    <property type="entry name" value="SaposinB_dom"/>
</dbReference>
<comment type="similarity">
    <text evidence="1 10">Belongs to the peptidase A1 family.</text>
</comment>
<keyword evidence="11" id="KW-0472">Membrane</keyword>
<dbReference type="SUPFAM" id="SSF47862">
    <property type="entry name" value="Saposin"/>
    <property type="match status" value="1"/>
</dbReference>
<dbReference type="Proteomes" id="UP000323506">
    <property type="component" value="Chromosome D10"/>
</dbReference>
<dbReference type="InterPro" id="IPR033121">
    <property type="entry name" value="PEPTIDASE_A1"/>
</dbReference>
<feature type="active site" evidence="8">
    <location>
        <position position="148"/>
    </location>
</feature>
<feature type="domain" description="Saposin B-type" evidence="12">
    <location>
        <begin position="360"/>
        <end position="400"/>
    </location>
</feature>
<dbReference type="GO" id="GO:0004190">
    <property type="term" value="F:aspartic-type endopeptidase activity"/>
    <property type="evidence" value="ECO:0007669"/>
    <property type="project" value="UniProtKB-KW"/>
</dbReference>
<reference evidence="14 15" key="1">
    <citation type="submission" date="2019-06" db="EMBL/GenBank/DDBJ databases">
        <title>WGS assembly of Gossypium darwinii.</title>
        <authorList>
            <person name="Chen Z.J."/>
            <person name="Sreedasyam A."/>
            <person name="Ando A."/>
            <person name="Song Q."/>
            <person name="De L."/>
            <person name="Hulse-Kemp A."/>
            <person name="Ding M."/>
            <person name="Ye W."/>
            <person name="Kirkbride R."/>
            <person name="Jenkins J."/>
            <person name="Plott C."/>
            <person name="Lovell J."/>
            <person name="Lin Y.-M."/>
            <person name="Vaughn R."/>
            <person name="Liu B."/>
            <person name="Li W."/>
            <person name="Simpson S."/>
            <person name="Scheffler B."/>
            <person name="Saski C."/>
            <person name="Grover C."/>
            <person name="Hu G."/>
            <person name="Conover J."/>
            <person name="Carlson J."/>
            <person name="Shu S."/>
            <person name="Boston L."/>
            <person name="Williams M."/>
            <person name="Peterson D."/>
            <person name="Mcgee K."/>
            <person name="Jones D."/>
            <person name="Wendel J."/>
            <person name="Stelly D."/>
            <person name="Grimwood J."/>
            <person name="Schmutz J."/>
        </authorList>
    </citation>
    <scope>NUCLEOTIDE SEQUENCE [LARGE SCALE GENOMIC DNA]</scope>
    <source>
        <strain evidence="14">1808015.09</strain>
    </source>
</reference>
<evidence type="ECO:0000313" key="15">
    <source>
        <dbReference type="Proteomes" id="UP000323506"/>
    </source>
</evidence>
<dbReference type="SMART" id="SM00741">
    <property type="entry name" value="SapB"/>
    <property type="match status" value="1"/>
</dbReference>
<evidence type="ECO:0008006" key="16">
    <source>
        <dbReference type="Google" id="ProtNLM"/>
    </source>
</evidence>
<feature type="transmembrane region" description="Helical" evidence="11">
    <location>
        <begin position="47"/>
        <end position="69"/>
    </location>
</feature>
<dbReference type="InterPro" id="IPR008138">
    <property type="entry name" value="SapB_2"/>
</dbReference>
<name>A0A5D2AU83_GOSDA</name>
<keyword evidence="7" id="KW-0325">Glycoprotein</keyword>
<keyword evidence="11" id="KW-0812">Transmembrane</keyword>
<feature type="disulfide bond" evidence="9">
    <location>
        <begin position="161"/>
        <end position="167"/>
    </location>
</feature>
<evidence type="ECO:0000256" key="2">
    <source>
        <dbReference type="ARBA" id="ARBA00022670"/>
    </source>
</evidence>
<dbReference type="GO" id="GO:0005773">
    <property type="term" value="C:vacuole"/>
    <property type="evidence" value="ECO:0007669"/>
    <property type="project" value="TreeGrafter"/>
</dbReference>
<sequence>MFLSVSFLGFSIYICLLFVSIFSHHHTLPFSCLFSSKAVNMGMSMNVVVLSLFVSSLLLSVVTASDDGLVRIGLKKKKFDPNNRLASRLESEDRQALIASMQEKYGLHNNLGDHEDTDIVALKNYMDAQYYGEIGVGTPPQKFTVIFDTGSSNLWVPSSKCYFSVACYFHSKYKASESKTYKKNGKPASIQYGTGAISGFFSYDNVQVGNLVVEDQEFIETTKEPGLIFLAAKFDGILGLGFKEISVGKAVPVWYNMLKQGLIKEPVFSFWLNRNVGEEVGGEIVFGGVDPDHYKGKHTYVPVTQKGYWQFDMGDVLIGDKPTGFCAGGCAAIADSGTSFLAGPTTVVTMINHAIGATGVVSQECKAVVQQYGQTIIDLLLAETQPQKICSQIGLCTFDGAHGVSMGIESVVEEGNGKSSGVQFNAMCPACEMAVVWMQN</sequence>
<dbReference type="PROSITE" id="PS50015">
    <property type="entry name" value="SAP_B"/>
    <property type="match status" value="1"/>
</dbReference>
<evidence type="ECO:0000256" key="3">
    <source>
        <dbReference type="ARBA" id="ARBA00022750"/>
    </source>
</evidence>
<keyword evidence="5" id="KW-0865">Zymogen</keyword>
<keyword evidence="11" id="KW-1133">Transmembrane helix</keyword>
<dbReference type="Pfam" id="PF00026">
    <property type="entry name" value="Asp"/>
    <property type="match status" value="1"/>
</dbReference>
<evidence type="ECO:0000256" key="4">
    <source>
        <dbReference type="ARBA" id="ARBA00022801"/>
    </source>
</evidence>
<dbReference type="PRINTS" id="PR00792">
    <property type="entry name" value="PEPSIN"/>
</dbReference>
<dbReference type="Gene3D" id="1.10.225.10">
    <property type="entry name" value="Saposin-like"/>
    <property type="match status" value="1"/>
</dbReference>
<gene>
    <name evidence="14" type="ORF">ES288_D10G012700v1</name>
</gene>
<evidence type="ECO:0000256" key="10">
    <source>
        <dbReference type="RuleBase" id="RU000454"/>
    </source>
</evidence>
<keyword evidence="3 10" id="KW-0064">Aspartyl protease</keyword>
<dbReference type="InterPro" id="IPR001461">
    <property type="entry name" value="Aspartic_peptidase_A1"/>
</dbReference>
<proteinExistence type="inferred from homology"/>
<dbReference type="InterPro" id="IPR011001">
    <property type="entry name" value="Saposin-like"/>
</dbReference>
<evidence type="ECO:0000256" key="8">
    <source>
        <dbReference type="PIRSR" id="PIRSR601461-1"/>
    </source>
</evidence>